<reference evidence="1" key="2">
    <citation type="journal article" date="2023" name="IMA Fungus">
        <title>Comparative genomic study of the Penicillium genus elucidates a diverse pangenome and 15 lateral gene transfer events.</title>
        <authorList>
            <person name="Petersen C."/>
            <person name="Sorensen T."/>
            <person name="Nielsen M.R."/>
            <person name="Sondergaard T.E."/>
            <person name="Sorensen J.L."/>
            <person name="Fitzpatrick D.A."/>
            <person name="Frisvad J.C."/>
            <person name="Nielsen K.L."/>
        </authorList>
    </citation>
    <scope>NUCLEOTIDE SEQUENCE</scope>
    <source>
        <strain evidence="1">IBT 22155</strain>
    </source>
</reference>
<proteinExistence type="predicted"/>
<dbReference type="AlphaFoldDB" id="A0A9W9HCQ7"/>
<dbReference type="OrthoDB" id="4369146at2759"/>
<name>A0A9W9HCQ7_9EURO</name>
<sequence>MFFTGALWRPELMQARELNLQFNQTVELDEVVRQQGESEKAFRQALDNLRMNEAKVEDWRLCASQIAIQSEPS</sequence>
<protein>
    <submittedName>
        <fullName evidence="1">Uncharacterized protein</fullName>
    </submittedName>
</protein>
<reference evidence="1" key="1">
    <citation type="submission" date="2022-11" db="EMBL/GenBank/DDBJ databases">
        <authorList>
            <person name="Petersen C."/>
        </authorList>
    </citation>
    <scope>NUCLEOTIDE SEQUENCE</scope>
    <source>
        <strain evidence="1">IBT 22155</strain>
    </source>
</reference>
<dbReference type="Proteomes" id="UP001149079">
    <property type="component" value="Unassembled WGS sequence"/>
</dbReference>
<keyword evidence="2" id="KW-1185">Reference proteome</keyword>
<dbReference type="GeneID" id="81402780"/>
<comment type="caution">
    <text evidence="1">The sequence shown here is derived from an EMBL/GenBank/DDBJ whole genome shotgun (WGS) entry which is preliminary data.</text>
</comment>
<evidence type="ECO:0000313" key="1">
    <source>
        <dbReference type="EMBL" id="KAJ5144079.1"/>
    </source>
</evidence>
<dbReference type="RefSeq" id="XP_056525723.1">
    <property type="nucleotide sequence ID" value="XM_056663610.1"/>
</dbReference>
<accession>A0A9W9HCQ7</accession>
<organism evidence="1 2">
    <name type="scientific">Penicillium bovifimosum</name>
    <dbReference type="NCBI Taxonomy" id="126998"/>
    <lineage>
        <taxon>Eukaryota</taxon>
        <taxon>Fungi</taxon>
        <taxon>Dikarya</taxon>
        <taxon>Ascomycota</taxon>
        <taxon>Pezizomycotina</taxon>
        <taxon>Eurotiomycetes</taxon>
        <taxon>Eurotiomycetidae</taxon>
        <taxon>Eurotiales</taxon>
        <taxon>Aspergillaceae</taxon>
        <taxon>Penicillium</taxon>
    </lineage>
</organism>
<dbReference type="EMBL" id="JAPQKL010000002">
    <property type="protein sequence ID" value="KAJ5144079.1"/>
    <property type="molecule type" value="Genomic_DNA"/>
</dbReference>
<evidence type="ECO:0000313" key="2">
    <source>
        <dbReference type="Proteomes" id="UP001149079"/>
    </source>
</evidence>
<gene>
    <name evidence="1" type="ORF">N7515_002866</name>
</gene>